<accession>A0A409XB54</accession>
<evidence type="ECO:0000313" key="4">
    <source>
        <dbReference type="Proteomes" id="UP000283269"/>
    </source>
</evidence>
<feature type="compositionally biased region" description="Polar residues" evidence="1">
    <location>
        <begin position="306"/>
        <end position="317"/>
    </location>
</feature>
<reference evidence="3 4" key="1">
    <citation type="journal article" date="2018" name="Evol. Lett.">
        <title>Horizontal gene cluster transfer increased hallucinogenic mushroom diversity.</title>
        <authorList>
            <person name="Reynolds H.T."/>
            <person name="Vijayakumar V."/>
            <person name="Gluck-Thaler E."/>
            <person name="Korotkin H.B."/>
            <person name="Matheny P.B."/>
            <person name="Slot J.C."/>
        </authorList>
    </citation>
    <scope>NUCLEOTIDE SEQUENCE [LARGE SCALE GENOMIC DNA]</scope>
    <source>
        <strain evidence="3 4">2631</strain>
    </source>
</reference>
<feature type="region of interest" description="Disordered" evidence="1">
    <location>
        <begin position="298"/>
        <end position="318"/>
    </location>
</feature>
<keyword evidence="2" id="KW-1133">Transmembrane helix</keyword>
<dbReference type="Gene3D" id="2.60.120.260">
    <property type="entry name" value="Galactose-binding domain-like"/>
    <property type="match status" value="1"/>
</dbReference>
<evidence type="ECO:0008006" key="5">
    <source>
        <dbReference type="Google" id="ProtNLM"/>
    </source>
</evidence>
<proteinExistence type="predicted"/>
<organism evidence="3 4">
    <name type="scientific">Psilocybe cyanescens</name>
    <dbReference type="NCBI Taxonomy" id="93625"/>
    <lineage>
        <taxon>Eukaryota</taxon>
        <taxon>Fungi</taxon>
        <taxon>Dikarya</taxon>
        <taxon>Basidiomycota</taxon>
        <taxon>Agaricomycotina</taxon>
        <taxon>Agaricomycetes</taxon>
        <taxon>Agaricomycetidae</taxon>
        <taxon>Agaricales</taxon>
        <taxon>Agaricineae</taxon>
        <taxon>Strophariaceae</taxon>
        <taxon>Psilocybe</taxon>
    </lineage>
</organism>
<keyword evidence="2" id="KW-0472">Membrane</keyword>
<keyword evidence="4" id="KW-1185">Reference proteome</keyword>
<feature type="transmembrane region" description="Helical" evidence="2">
    <location>
        <begin position="267"/>
        <end position="288"/>
    </location>
</feature>
<evidence type="ECO:0000313" key="3">
    <source>
        <dbReference type="EMBL" id="PPQ87897.1"/>
    </source>
</evidence>
<dbReference type="AlphaFoldDB" id="A0A409XB54"/>
<dbReference type="Proteomes" id="UP000283269">
    <property type="component" value="Unassembled WGS sequence"/>
</dbReference>
<dbReference type="OrthoDB" id="3265734at2759"/>
<keyword evidence="2" id="KW-0812">Transmembrane</keyword>
<name>A0A409XB54_PSICY</name>
<sequence length="400" mass="42186">MNVLELDDTNTLIGYSGTWDPLKGSSRQWKSTIHSTTQNGASASIHFQGTRVVIYSTVPIGSGTNIHASITFDGKKTTVSHLTNATAIYNYVLYDSGPISDTPHTISLSNAGSGPDSPLQFDRFHLEGDDFNVSPGVVQTTAISPSLAPTTQTKQLTSSALSTIAKTTARISGSVTGPPGPSILSTKSFLSSTVPGLGVHGDTDIPQNLAVPQSLREPSASLPLSTNIENRISISESIRLVTSTEADGTIITKAVDPPNSTSAPTSAHMPIGSIVGGIVGGVVFLIILRRRYSHSFMSGAARRETQTSGKSLDSPSIRTVADPFTETTGRLRRKASVGADNGVGPTPAPASCSPHNTSDQIHFDNYGTYMYVPRNQLQGSSVMLLMTDTHDMPPSYQATL</sequence>
<feature type="region of interest" description="Disordered" evidence="1">
    <location>
        <begin position="335"/>
        <end position="356"/>
    </location>
</feature>
<dbReference type="InParanoid" id="A0A409XB54"/>
<evidence type="ECO:0000256" key="2">
    <source>
        <dbReference type="SAM" id="Phobius"/>
    </source>
</evidence>
<protein>
    <recommendedName>
        <fullName evidence="5">Transmembrane protein</fullName>
    </recommendedName>
</protein>
<dbReference type="EMBL" id="NHYD01002186">
    <property type="protein sequence ID" value="PPQ87897.1"/>
    <property type="molecule type" value="Genomic_DNA"/>
</dbReference>
<gene>
    <name evidence="3" type="ORF">CVT25_001239</name>
</gene>
<comment type="caution">
    <text evidence="3">The sequence shown here is derived from an EMBL/GenBank/DDBJ whole genome shotgun (WGS) entry which is preliminary data.</text>
</comment>
<evidence type="ECO:0000256" key="1">
    <source>
        <dbReference type="SAM" id="MobiDB-lite"/>
    </source>
</evidence>